<evidence type="ECO:0000256" key="3">
    <source>
        <dbReference type="ARBA" id="ARBA00004236"/>
    </source>
</evidence>
<dbReference type="InterPro" id="IPR003660">
    <property type="entry name" value="HAMP_dom"/>
</dbReference>
<gene>
    <name evidence="16" type="ORF">Kpho02_18170</name>
</gene>
<dbReference type="InterPro" id="IPR003594">
    <property type="entry name" value="HATPase_dom"/>
</dbReference>
<keyword evidence="8 16" id="KW-0418">Kinase</keyword>
<evidence type="ECO:0000256" key="5">
    <source>
        <dbReference type="ARBA" id="ARBA00022553"/>
    </source>
</evidence>
<feature type="transmembrane region" description="Helical" evidence="13">
    <location>
        <begin position="40"/>
        <end position="62"/>
    </location>
</feature>
<evidence type="ECO:0000313" key="16">
    <source>
        <dbReference type="EMBL" id="GLW69518.1"/>
    </source>
</evidence>
<dbReference type="SUPFAM" id="SSF55874">
    <property type="entry name" value="ATPase domain of HSP90 chaperone/DNA topoisomerase II/histidine kinase"/>
    <property type="match status" value="1"/>
</dbReference>
<name>A0A9W6Q6X2_9ACTN</name>
<dbReference type="AlphaFoldDB" id="A0A9W6Q6X2"/>
<dbReference type="Pfam" id="PF02518">
    <property type="entry name" value="HATPase_c"/>
    <property type="match status" value="1"/>
</dbReference>
<dbReference type="GO" id="GO:0000155">
    <property type="term" value="F:phosphorelay sensor kinase activity"/>
    <property type="evidence" value="ECO:0007669"/>
    <property type="project" value="InterPro"/>
</dbReference>
<dbReference type="PANTHER" id="PTHR45436">
    <property type="entry name" value="SENSOR HISTIDINE KINASE YKOH"/>
    <property type="match status" value="1"/>
</dbReference>
<dbReference type="GO" id="GO:0005886">
    <property type="term" value="C:plasma membrane"/>
    <property type="evidence" value="ECO:0007669"/>
    <property type="project" value="UniProtKB-SubCell"/>
</dbReference>
<dbReference type="Gene3D" id="1.10.287.130">
    <property type="match status" value="1"/>
</dbReference>
<proteinExistence type="predicted"/>
<keyword evidence="9 13" id="KW-1133">Transmembrane helix</keyword>
<dbReference type="SMART" id="SM00387">
    <property type="entry name" value="HATPase_c"/>
    <property type="match status" value="1"/>
</dbReference>
<comment type="cofactor">
    <cofactor evidence="2">
        <name>a divalent metal cation</name>
        <dbReference type="ChEBI" id="CHEBI:60240"/>
    </cofactor>
</comment>
<comment type="catalytic activity">
    <reaction evidence="1">
        <text>ATP + protein L-histidine = ADP + protein N-phospho-L-histidine.</text>
        <dbReference type="EC" id="2.7.13.3"/>
    </reaction>
</comment>
<comment type="subcellular location">
    <subcellularLocation>
        <location evidence="3">Cell membrane</location>
    </subcellularLocation>
</comment>
<dbReference type="Proteomes" id="UP001165041">
    <property type="component" value="Unassembled WGS sequence"/>
</dbReference>
<dbReference type="FunFam" id="3.30.565.10:FF:000006">
    <property type="entry name" value="Sensor histidine kinase WalK"/>
    <property type="match status" value="1"/>
</dbReference>
<feature type="region of interest" description="Disordered" evidence="12">
    <location>
        <begin position="1"/>
        <end position="33"/>
    </location>
</feature>
<evidence type="ECO:0000256" key="12">
    <source>
        <dbReference type="SAM" id="MobiDB-lite"/>
    </source>
</evidence>
<comment type="caution">
    <text evidence="16">The sequence shown here is derived from an EMBL/GenBank/DDBJ whole genome shotgun (WGS) entry which is preliminary data.</text>
</comment>
<dbReference type="InterPro" id="IPR036097">
    <property type="entry name" value="HisK_dim/P_sf"/>
</dbReference>
<dbReference type="SMART" id="SM00304">
    <property type="entry name" value="HAMP"/>
    <property type="match status" value="1"/>
</dbReference>
<dbReference type="InterPro" id="IPR036890">
    <property type="entry name" value="HATPase_C_sf"/>
</dbReference>
<dbReference type="Gene3D" id="3.30.565.10">
    <property type="entry name" value="Histidine kinase-like ATPase, C-terminal domain"/>
    <property type="match status" value="1"/>
</dbReference>
<evidence type="ECO:0000313" key="17">
    <source>
        <dbReference type="Proteomes" id="UP001165041"/>
    </source>
</evidence>
<dbReference type="PROSITE" id="PS50885">
    <property type="entry name" value="HAMP"/>
    <property type="match status" value="1"/>
</dbReference>
<evidence type="ECO:0000256" key="9">
    <source>
        <dbReference type="ARBA" id="ARBA00022989"/>
    </source>
</evidence>
<dbReference type="InterPro" id="IPR004358">
    <property type="entry name" value="Sig_transdc_His_kin-like_C"/>
</dbReference>
<dbReference type="PANTHER" id="PTHR45436:SF5">
    <property type="entry name" value="SENSOR HISTIDINE KINASE TRCS"/>
    <property type="match status" value="1"/>
</dbReference>
<keyword evidence="6" id="KW-0808">Transferase</keyword>
<dbReference type="InterPro" id="IPR003661">
    <property type="entry name" value="HisK_dim/P_dom"/>
</dbReference>
<evidence type="ECO:0000259" key="15">
    <source>
        <dbReference type="PROSITE" id="PS50885"/>
    </source>
</evidence>
<evidence type="ECO:0000256" key="4">
    <source>
        <dbReference type="ARBA" id="ARBA00012438"/>
    </source>
</evidence>
<dbReference type="Pfam" id="PF00512">
    <property type="entry name" value="HisKA"/>
    <property type="match status" value="1"/>
</dbReference>
<evidence type="ECO:0000256" key="11">
    <source>
        <dbReference type="ARBA" id="ARBA00023136"/>
    </source>
</evidence>
<dbReference type="CDD" id="cd00082">
    <property type="entry name" value="HisKA"/>
    <property type="match status" value="1"/>
</dbReference>
<dbReference type="EC" id="2.7.13.3" evidence="4"/>
<dbReference type="CDD" id="cd00075">
    <property type="entry name" value="HATPase"/>
    <property type="match status" value="1"/>
</dbReference>
<evidence type="ECO:0000256" key="6">
    <source>
        <dbReference type="ARBA" id="ARBA00022679"/>
    </source>
</evidence>
<evidence type="ECO:0000256" key="8">
    <source>
        <dbReference type="ARBA" id="ARBA00022777"/>
    </source>
</evidence>
<evidence type="ECO:0000256" key="7">
    <source>
        <dbReference type="ARBA" id="ARBA00022692"/>
    </source>
</evidence>
<dbReference type="SUPFAM" id="SSF47384">
    <property type="entry name" value="Homodimeric domain of signal transducing histidine kinase"/>
    <property type="match status" value="1"/>
</dbReference>
<evidence type="ECO:0000256" key="2">
    <source>
        <dbReference type="ARBA" id="ARBA00001968"/>
    </source>
</evidence>
<feature type="domain" description="Histidine kinase" evidence="14">
    <location>
        <begin position="306"/>
        <end position="516"/>
    </location>
</feature>
<dbReference type="Gene3D" id="6.10.340.10">
    <property type="match status" value="1"/>
</dbReference>
<dbReference type="InterPro" id="IPR005467">
    <property type="entry name" value="His_kinase_dom"/>
</dbReference>
<organism evidence="16 17">
    <name type="scientific">Kitasatospora phosalacinea</name>
    <dbReference type="NCBI Taxonomy" id="2065"/>
    <lineage>
        <taxon>Bacteria</taxon>
        <taxon>Bacillati</taxon>
        <taxon>Actinomycetota</taxon>
        <taxon>Actinomycetes</taxon>
        <taxon>Kitasatosporales</taxon>
        <taxon>Streptomycetaceae</taxon>
        <taxon>Kitasatospora</taxon>
    </lineage>
</organism>
<dbReference type="EMBL" id="BSSA01000004">
    <property type="protein sequence ID" value="GLW69518.1"/>
    <property type="molecule type" value="Genomic_DNA"/>
</dbReference>
<evidence type="ECO:0000256" key="13">
    <source>
        <dbReference type="SAM" id="Phobius"/>
    </source>
</evidence>
<evidence type="ECO:0000256" key="1">
    <source>
        <dbReference type="ARBA" id="ARBA00000085"/>
    </source>
</evidence>
<dbReference type="GO" id="GO:0005509">
    <property type="term" value="F:calcium ion binding"/>
    <property type="evidence" value="ECO:0007669"/>
    <property type="project" value="UniProtKB-ARBA"/>
</dbReference>
<feature type="domain" description="HAMP" evidence="15">
    <location>
        <begin position="231"/>
        <end position="291"/>
    </location>
</feature>
<dbReference type="FunFam" id="1.10.287.130:FF:000001">
    <property type="entry name" value="Two-component sensor histidine kinase"/>
    <property type="match status" value="1"/>
</dbReference>
<keyword evidence="11 13" id="KW-0472">Membrane</keyword>
<dbReference type="PRINTS" id="PR00344">
    <property type="entry name" value="BCTRLSENSOR"/>
</dbReference>
<protein>
    <recommendedName>
        <fullName evidence="4">histidine kinase</fullName>
        <ecNumber evidence="4">2.7.13.3</ecNumber>
    </recommendedName>
</protein>
<keyword evidence="10" id="KW-0902">Two-component regulatory system</keyword>
<dbReference type="SMART" id="SM00388">
    <property type="entry name" value="HisKA"/>
    <property type="match status" value="1"/>
</dbReference>
<keyword evidence="5" id="KW-0597">Phosphoprotein</keyword>
<reference evidence="16" key="1">
    <citation type="submission" date="2023-02" db="EMBL/GenBank/DDBJ databases">
        <title>Kitasatospora phosalacinea NBRC 14627.</title>
        <authorList>
            <person name="Ichikawa N."/>
            <person name="Sato H."/>
            <person name="Tonouchi N."/>
        </authorList>
    </citation>
    <scope>NUCLEOTIDE SEQUENCE</scope>
    <source>
        <strain evidence="16">NBRC 14627</strain>
    </source>
</reference>
<keyword evidence="7 13" id="KW-0812">Transmembrane</keyword>
<dbReference type="InterPro" id="IPR050428">
    <property type="entry name" value="TCS_sensor_his_kinase"/>
</dbReference>
<evidence type="ECO:0000259" key="14">
    <source>
        <dbReference type="PROSITE" id="PS50109"/>
    </source>
</evidence>
<accession>A0A9W6Q6X2</accession>
<dbReference type="Pfam" id="PF00672">
    <property type="entry name" value="HAMP"/>
    <property type="match status" value="1"/>
</dbReference>
<dbReference type="PROSITE" id="PS50109">
    <property type="entry name" value="HIS_KIN"/>
    <property type="match status" value="1"/>
</dbReference>
<evidence type="ECO:0000256" key="10">
    <source>
        <dbReference type="ARBA" id="ARBA00023012"/>
    </source>
</evidence>
<sequence length="516" mass="54195">MNRPADPDTAAPAAPAGPDTAAPAAVRPVRRRRGLRPRTLRSRMVAGLLVLLALICAGIGVATCEALRHFLVVRLDQQLSAAGGRYAASLEHPGQDGHDTRGQAPGTFGARLVGGGVTHASVVCGAMAGDEDDHVDDTGSTGEADAAVPLAAADLSALRALPVDGRPRDLRLSRLGPYRVAAVAGDDHDTLVTGLPLHPVDETVRHLLWIELVVFAAALAAAAAAGTLAVRIALRPLDRVVATAERVSARPLASGAVDLAERVPDDDPRTEVGRVGTALNRLLGHVADALTRRQDVEERLRAFAADASHELRNPVATVRGHAELALRHPGPVPAPVRHSLERISAESRRMGTIVEDLLLLARLDAGRPLAVQDTDLTRIALDCTADARAAAPGHRWLLELPAEPVTVPGDPHRLAQVVTNLLANARTHTPDGTTVTLHLDPSGRLTVTDDGPGIPPELAPHVFDRFTRGDRARSRRTGSTGLGLAIVQAVVHAHHGTVTLDSTPGRTTFTVTLATE</sequence>
<feature type="compositionally biased region" description="Low complexity" evidence="12">
    <location>
        <begin position="7"/>
        <end position="27"/>
    </location>
</feature>